<keyword evidence="3" id="KW-1185">Reference proteome</keyword>
<dbReference type="EMBL" id="CP073721">
    <property type="protein sequence ID" value="UWZ39567.1"/>
    <property type="molecule type" value="Genomic_DNA"/>
</dbReference>
<feature type="compositionally biased region" description="Low complexity" evidence="1">
    <location>
        <begin position="12"/>
        <end position="21"/>
    </location>
</feature>
<protein>
    <submittedName>
        <fullName evidence="2">Uncharacterized protein</fullName>
    </submittedName>
</protein>
<dbReference type="RefSeq" id="WP_260728981.1">
    <property type="nucleotide sequence ID" value="NZ_BAAABS010000003.1"/>
</dbReference>
<organism evidence="2 3">
    <name type="scientific">Dactylosporangium roseum</name>
    <dbReference type="NCBI Taxonomy" id="47989"/>
    <lineage>
        <taxon>Bacteria</taxon>
        <taxon>Bacillati</taxon>
        <taxon>Actinomycetota</taxon>
        <taxon>Actinomycetes</taxon>
        <taxon>Micromonosporales</taxon>
        <taxon>Micromonosporaceae</taxon>
        <taxon>Dactylosporangium</taxon>
    </lineage>
</organism>
<feature type="region of interest" description="Disordered" evidence="1">
    <location>
        <begin position="55"/>
        <end position="80"/>
    </location>
</feature>
<evidence type="ECO:0000313" key="3">
    <source>
        <dbReference type="Proteomes" id="UP001058271"/>
    </source>
</evidence>
<name>A0ABY5ZFP3_9ACTN</name>
<evidence type="ECO:0000313" key="2">
    <source>
        <dbReference type="EMBL" id="UWZ39567.1"/>
    </source>
</evidence>
<feature type="region of interest" description="Disordered" evidence="1">
    <location>
        <begin position="1"/>
        <end position="23"/>
    </location>
</feature>
<accession>A0ABY5ZFP3</accession>
<gene>
    <name evidence="2" type="ORF">Drose_15840</name>
</gene>
<evidence type="ECO:0000256" key="1">
    <source>
        <dbReference type="SAM" id="MobiDB-lite"/>
    </source>
</evidence>
<sequence length="162" mass="17641">MSLASADVDVVGGASSAQAGGAEERSNAVVEASHECFFAAFEDLKDVGTNSQIVDGTVAGDDHAGGRQRGRARTRPTPPDRPLTVVGFDDAIAELYEWLAVQFPPRAERADREAHFVSRREQLGFWRDELLHALVQRGTESRHGPRRLSTTCTNYCRTDGDA</sequence>
<dbReference type="Proteomes" id="UP001058271">
    <property type="component" value="Chromosome"/>
</dbReference>
<proteinExistence type="predicted"/>
<reference evidence="2" key="1">
    <citation type="submission" date="2021-04" db="EMBL/GenBank/DDBJ databases">
        <title>Biosynthetic gene clusters of Dactylosporangioum roseum.</title>
        <authorList>
            <person name="Hartkoorn R.C."/>
            <person name="Beaudoing E."/>
            <person name="Hot D."/>
            <person name="Moureu S."/>
        </authorList>
    </citation>
    <scope>NUCLEOTIDE SEQUENCE</scope>
    <source>
        <strain evidence="2">NRRL B-16295</strain>
    </source>
</reference>